<dbReference type="EMBL" id="CAMGYJ010000008">
    <property type="protein sequence ID" value="CAI0457266.1"/>
    <property type="molecule type" value="Genomic_DNA"/>
</dbReference>
<sequence length="26" mass="2916">MILLKKIEAVVFISLKIGSLYQASYS</sequence>
<reference evidence="2" key="1">
    <citation type="submission" date="2022-08" db="EMBL/GenBank/DDBJ databases">
        <authorList>
            <person name="Gutierrez-Valencia J."/>
        </authorList>
    </citation>
    <scope>NUCLEOTIDE SEQUENCE</scope>
</reference>
<protein>
    <submittedName>
        <fullName evidence="2">Uncharacterized protein</fullName>
    </submittedName>
</protein>
<comment type="caution">
    <text evidence="2">The sequence shown here is derived from an EMBL/GenBank/DDBJ whole genome shotgun (WGS) entry which is preliminary data.</text>
</comment>
<name>A0AAV0NG78_9ROSI</name>
<proteinExistence type="predicted"/>
<dbReference type="Proteomes" id="UP001154282">
    <property type="component" value="Unassembled WGS sequence"/>
</dbReference>
<dbReference type="AlphaFoldDB" id="A0AAV0NG78"/>
<dbReference type="EMBL" id="CAMGYJ010000008">
    <property type="protein sequence ID" value="CAI0456786.1"/>
    <property type="molecule type" value="Genomic_DNA"/>
</dbReference>
<keyword evidence="3" id="KW-1185">Reference proteome</keyword>
<accession>A0AAV0NG78</accession>
<evidence type="ECO:0000313" key="2">
    <source>
        <dbReference type="EMBL" id="CAI0457266.1"/>
    </source>
</evidence>
<evidence type="ECO:0000313" key="1">
    <source>
        <dbReference type="EMBL" id="CAI0456786.1"/>
    </source>
</evidence>
<gene>
    <name evidence="1" type="ORF">LITE_LOCUS32890</name>
    <name evidence="2" type="ORF">LITE_LOCUS33064</name>
</gene>
<evidence type="ECO:0000313" key="3">
    <source>
        <dbReference type="Proteomes" id="UP001154282"/>
    </source>
</evidence>
<organism evidence="2 3">
    <name type="scientific">Linum tenue</name>
    <dbReference type="NCBI Taxonomy" id="586396"/>
    <lineage>
        <taxon>Eukaryota</taxon>
        <taxon>Viridiplantae</taxon>
        <taxon>Streptophyta</taxon>
        <taxon>Embryophyta</taxon>
        <taxon>Tracheophyta</taxon>
        <taxon>Spermatophyta</taxon>
        <taxon>Magnoliopsida</taxon>
        <taxon>eudicotyledons</taxon>
        <taxon>Gunneridae</taxon>
        <taxon>Pentapetalae</taxon>
        <taxon>rosids</taxon>
        <taxon>fabids</taxon>
        <taxon>Malpighiales</taxon>
        <taxon>Linaceae</taxon>
        <taxon>Linum</taxon>
    </lineage>
</organism>